<comment type="catalytic activity">
    <reaction evidence="6">
        <text>2 R'C(R)SH + O2 = R'C(R)S-S(R)CR' + H2O2</text>
        <dbReference type="Rhea" id="RHEA:17357"/>
        <dbReference type="ChEBI" id="CHEBI:15379"/>
        <dbReference type="ChEBI" id="CHEBI:16240"/>
        <dbReference type="ChEBI" id="CHEBI:16520"/>
        <dbReference type="ChEBI" id="CHEBI:17412"/>
        <dbReference type="EC" id="1.8.3.2"/>
    </reaction>
</comment>
<name>A0AAV8UJG0_9RHOD</name>
<keyword evidence="2 6" id="KW-0285">Flavoprotein</keyword>
<keyword evidence="9" id="KW-1185">Reference proteome</keyword>
<evidence type="ECO:0000256" key="3">
    <source>
        <dbReference type="ARBA" id="ARBA00022827"/>
    </source>
</evidence>
<dbReference type="EMBL" id="JAMWBK010000011">
    <property type="protein sequence ID" value="KAJ8901312.1"/>
    <property type="molecule type" value="Genomic_DNA"/>
</dbReference>
<proteinExistence type="predicted"/>
<evidence type="ECO:0000256" key="2">
    <source>
        <dbReference type="ARBA" id="ARBA00022630"/>
    </source>
</evidence>
<dbReference type="Pfam" id="PF04777">
    <property type="entry name" value="Evr1_Alr"/>
    <property type="match status" value="1"/>
</dbReference>
<evidence type="ECO:0000313" key="8">
    <source>
        <dbReference type="EMBL" id="KAJ8901312.1"/>
    </source>
</evidence>
<keyword evidence="5" id="KW-1015">Disulfide bond</keyword>
<dbReference type="Proteomes" id="UP001157974">
    <property type="component" value="Unassembled WGS sequence"/>
</dbReference>
<protein>
    <recommendedName>
        <fullName evidence="6">Sulfhydryl oxidase</fullName>
        <ecNumber evidence="6">1.8.3.2</ecNumber>
    </recommendedName>
</protein>
<feature type="transmembrane region" description="Helical" evidence="6">
    <location>
        <begin position="12"/>
        <end position="35"/>
    </location>
</feature>
<comment type="caution">
    <text evidence="8">The sequence shown here is derived from an EMBL/GenBank/DDBJ whole genome shotgun (WGS) entry which is preliminary data.</text>
</comment>
<accession>A0AAV8UJG0</accession>
<sequence>MLKLKRSINIQVLYGFAIGTTVTILVLYSGIWTLIQGEKPPTKEEMGNAYWTAIHTLAANLQVEATGAEEHACNLIHAIAKLYPCLECREHFAQFVADNPPNCSSRNELLIWTCRAHNEVNKRNRKPLFACDVSSLDGRWGSCGCEG</sequence>
<evidence type="ECO:0000313" key="9">
    <source>
        <dbReference type="Proteomes" id="UP001157974"/>
    </source>
</evidence>
<dbReference type="InterPro" id="IPR039799">
    <property type="entry name" value="ALR/ERV"/>
</dbReference>
<dbReference type="PANTHER" id="PTHR12645">
    <property type="entry name" value="ALR/ERV"/>
    <property type="match status" value="1"/>
</dbReference>
<dbReference type="AlphaFoldDB" id="A0AAV8UJG0"/>
<dbReference type="PANTHER" id="PTHR12645:SF0">
    <property type="entry name" value="FAD-LINKED SULFHYDRYL OXIDASE ALR"/>
    <property type="match status" value="1"/>
</dbReference>
<evidence type="ECO:0000256" key="5">
    <source>
        <dbReference type="ARBA" id="ARBA00023157"/>
    </source>
</evidence>
<evidence type="ECO:0000259" key="7">
    <source>
        <dbReference type="PROSITE" id="PS51324"/>
    </source>
</evidence>
<dbReference type="SUPFAM" id="SSF69000">
    <property type="entry name" value="FAD-dependent thiol oxidase"/>
    <property type="match status" value="1"/>
</dbReference>
<evidence type="ECO:0000256" key="1">
    <source>
        <dbReference type="ARBA" id="ARBA00001974"/>
    </source>
</evidence>
<dbReference type="GO" id="GO:0016971">
    <property type="term" value="F:flavin-dependent sulfhydryl oxidase activity"/>
    <property type="evidence" value="ECO:0007669"/>
    <property type="project" value="InterPro"/>
</dbReference>
<organism evidence="8 9">
    <name type="scientific">Rhodosorus marinus</name>
    <dbReference type="NCBI Taxonomy" id="101924"/>
    <lineage>
        <taxon>Eukaryota</taxon>
        <taxon>Rhodophyta</taxon>
        <taxon>Stylonematophyceae</taxon>
        <taxon>Stylonematales</taxon>
        <taxon>Stylonemataceae</taxon>
        <taxon>Rhodosorus</taxon>
    </lineage>
</organism>
<gene>
    <name evidence="8" type="ORF">NDN08_007160</name>
</gene>
<dbReference type="Gene3D" id="1.20.120.310">
    <property type="entry name" value="ERV/ALR sulfhydryl oxidase domain"/>
    <property type="match status" value="1"/>
</dbReference>
<dbReference type="InterPro" id="IPR017905">
    <property type="entry name" value="ERV/ALR_sulphydryl_oxidase"/>
</dbReference>
<evidence type="ECO:0000256" key="4">
    <source>
        <dbReference type="ARBA" id="ARBA00023002"/>
    </source>
</evidence>
<dbReference type="PROSITE" id="PS51324">
    <property type="entry name" value="ERV_ALR"/>
    <property type="match status" value="1"/>
</dbReference>
<dbReference type="EC" id="1.8.3.2" evidence="6"/>
<dbReference type="GO" id="GO:0050660">
    <property type="term" value="F:flavin adenine dinucleotide binding"/>
    <property type="evidence" value="ECO:0007669"/>
    <property type="project" value="TreeGrafter"/>
</dbReference>
<dbReference type="InterPro" id="IPR036774">
    <property type="entry name" value="ERV/ALR_sulphydryl_oxid_sf"/>
</dbReference>
<feature type="domain" description="ERV/ALR sulfhydryl oxidase" evidence="7">
    <location>
        <begin position="39"/>
        <end position="140"/>
    </location>
</feature>
<dbReference type="GO" id="GO:0005739">
    <property type="term" value="C:mitochondrion"/>
    <property type="evidence" value="ECO:0007669"/>
    <property type="project" value="TreeGrafter"/>
</dbReference>
<keyword evidence="6" id="KW-0812">Transmembrane</keyword>
<reference evidence="8 9" key="1">
    <citation type="journal article" date="2023" name="Nat. Commun.">
        <title>Origin of minicircular mitochondrial genomes in red algae.</title>
        <authorList>
            <person name="Lee Y."/>
            <person name="Cho C.H."/>
            <person name="Lee Y.M."/>
            <person name="Park S.I."/>
            <person name="Yang J.H."/>
            <person name="West J.A."/>
            <person name="Bhattacharya D."/>
            <person name="Yoon H.S."/>
        </authorList>
    </citation>
    <scope>NUCLEOTIDE SEQUENCE [LARGE SCALE GENOMIC DNA]</scope>
    <source>
        <strain evidence="8 9">CCMP1338</strain>
        <tissue evidence="8">Whole cell</tissue>
    </source>
</reference>
<comment type="cofactor">
    <cofactor evidence="1 6">
        <name>FAD</name>
        <dbReference type="ChEBI" id="CHEBI:57692"/>
    </cofactor>
</comment>
<keyword evidence="6" id="KW-0472">Membrane</keyword>
<keyword evidence="6" id="KW-1133">Transmembrane helix</keyword>
<evidence type="ECO:0000256" key="6">
    <source>
        <dbReference type="RuleBase" id="RU371123"/>
    </source>
</evidence>
<keyword evidence="4 6" id="KW-0560">Oxidoreductase</keyword>
<keyword evidence="3 6" id="KW-0274">FAD</keyword>